<organism evidence="6 7">
    <name type="scientific">Rubneribacter badeniensis</name>
    <dbReference type="NCBI Taxonomy" id="2070688"/>
    <lineage>
        <taxon>Bacteria</taxon>
        <taxon>Bacillati</taxon>
        <taxon>Actinomycetota</taxon>
        <taxon>Coriobacteriia</taxon>
        <taxon>Eggerthellales</taxon>
        <taxon>Eggerthellaceae</taxon>
        <taxon>Rubneribacter</taxon>
    </lineage>
</organism>
<dbReference type="RefSeq" id="WP_224759214.1">
    <property type="nucleotide sequence ID" value="NZ_PPEL01000027.1"/>
</dbReference>
<reference evidence="6" key="1">
    <citation type="journal article" date="2021" name="PeerJ">
        <title>Extensive microbial diversity within the chicken gut microbiome revealed by metagenomics and culture.</title>
        <authorList>
            <person name="Gilroy R."/>
            <person name="Ravi A."/>
            <person name="Getino M."/>
            <person name="Pursley I."/>
            <person name="Horton D.L."/>
            <person name="Alikhan N.F."/>
            <person name="Baker D."/>
            <person name="Gharbi K."/>
            <person name="Hall N."/>
            <person name="Watson M."/>
            <person name="Adriaenssens E.M."/>
            <person name="Foster-Nyarko E."/>
            <person name="Jarju S."/>
            <person name="Secka A."/>
            <person name="Antonio M."/>
            <person name="Oren A."/>
            <person name="Chaudhuri R.R."/>
            <person name="La Ragione R."/>
            <person name="Hildebrand F."/>
            <person name="Pallen M.J."/>
        </authorList>
    </citation>
    <scope>NUCLEOTIDE SEQUENCE</scope>
    <source>
        <strain evidence="6">USAMLcec12-2067</strain>
    </source>
</reference>
<name>A0A9D2VJ53_9ACTN</name>
<evidence type="ECO:0000256" key="2">
    <source>
        <dbReference type="ARBA" id="ARBA00022630"/>
    </source>
</evidence>
<dbReference type="Gene3D" id="3.90.700.10">
    <property type="entry name" value="Succinate dehydrogenase/fumarate reductase flavoprotein, catalytic domain"/>
    <property type="match status" value="1"/>
</dbReference>
<evidence type="ECO:0000259" key="5">
    <source>
        <dbReference type="Pfam" id="PF00890"/>
    </source>
</evidence>
<gene>
    <name evidence="6" type="ORF">K8V16_03840</name>
</gene>
<evidence type="ECO:0000256" key="4">
    <source>
        <dbReference type="ARBA" id="ARBA00023002"/>
    </source>
</evidence>
<keyword evidence="2" id="KW-0285">Flavoprotein</keyword>
<comment type="cofactor">
    <cofactor evidence="1">
        <name>FAD</name>
        <dbReference type="ChEBI" id="CHEBI:57692"/>
    </cofactor>
</comment>
<evidence type="ECO:0000256" key="3">
    <source>
        <dbReference type="ARBA" id="ARBA00022827"/>
    </source>
</evidence>
<dbReference type="Gene3D" id="3.50.50.60">
    <property type="entry name" value="FAD/NAD(P)-binding domain"/>
    <property type="match status" value="1"/>
</dbReference>
<dbReference type="Pfam" id="PF00890">
    <property type="entry name" value="FAD_binding_2"/>
    <property type="match status" value="1"/>
</dbReference>
<evidence type="ECO:0000313" key="7">
    <source>
        <dbReference type="Proteomes" id="UP000789325"/>
    </source>
</evidence>
<dbReference type="SUPFAM" id="SSF56425">
    <property type="entry name" value="Succinate dehydrogenase/fumarate reductase flavoprotein, catalytic domain"/>
    <property type="match status" value="1"/>
</dbReference>
<dbReference type="InterPro" id="IPR050315">
    <property type="entry name" value="FAD-oxidoreductase_2"/>
</dbReference>
<protein>
    <submittedName>
        <fullName evidence="6">FAD-binding protein</fullName>
    </submittedName>
</protein>
<dbReference type="PANTHER" id="PTHR43400:SF7">
    <property type="entry name" value="FAD-DEPENDENT OXIDOREDUCTASE 2 FAD BINDING DOMAIN-CONTAINING PROTEIN"/>
    <property type="match status" value="1"/>
</dbReference>
<dbReference type="InterPro" id="IPR036188">
    <property type="entry name" value="FAD/NAD-bd_sf"/>
</dbReference>
<dbReference type="GO" id="GO:0033765">
    <property type="term" value="F:steroid dehydrogenase activity, acting on the CH-CH group of donors"/>
    <property type="evidence" value="ECO:0007669"/>
    <property type="project" value="UniProtKB-ARBA"/>
</dbReference>
<dbReference type="InterPro" id="IPR003953">
    <property type="entry name" value="FAD-dep_OxRdtase_2_FAD-bd"/>
</dbReference>
<dbReference type="EMBL" id="DYZL01000072">
    <property type="protein sequence ID" value="HJH42907.1"/>
    <property type="molecule type" value="Genomic_DNA"/>
</dbReference>
<dbReference type="AlphaFoldDB" id="A0A9D2VJ53"/>
<sequence>MDVPADTLKETFAAYDASVAAGEDAEFGKKLFLNSLSAPYYAMKHFPYRYKTHGGMKVATDSQLTDKDGTPIPNVYCCGSTVADSGSDLAPNAGSGLVTGKAVVAALKA</sequence>
<comment type="caution">
    <text evidence="6">The sequence shown here is derived from an EMBL/GenBank/DDBJ whole genome shotgun (WGS) entry which is preliminary data.</text>
</comment>
<evidence type="ECO:0000313" key="6">
    <source>
        <dbReference type="EMBL" id="HJH42907.1"/>
    </source>
</evidence>
<feature type="domain" description="FAD-dependent oxidoreductase 2 FAD-binding" evidence="5">
    <location>
        <begin position="3"/>
        <end position="96"/>
    </location>
</feature>
<evidence type="ECO:0000256" key="1">
    <source>
        <dbReference type="ARBA" id="ARBA00001974"/>
    </source>
</evidence>
<reference evidence="6" key="2">
    <citation type="submission" date="2021-09" db="EMBL/GenBank/DDBJ databases">
        <authorList>
            <person name="Gilroy R."/>
        </authorList>
    </citation>
    <scope>NUCLEOTIDE SEQUENCE</scope>
    <source>
        <strain evidence="6">USAMLcec12-2067</strain>
    </source>
</reference>
<dbReference type="InterPro" id="IPR027477">
    <property type="entry name" value="Succ_DH/fumarate_Rdtase_cat_sf"/>
</dbReference>
<keyword evidence="3" id="KW-0274">FAD</keyword>
<accession>A0A9D2VJ53</accession>
<dbReference type="Proteomes" id="UP000789325">
    <property type="component" value="Unassembled WGS sequence"/>
</dbReference>
<dbReference type="PANTHER" id="PTHR43400">
    <property type="entry name" value="FUMARATE REDUCTASE"/>
    <property type="match status" value="1"/>
</dbReference>
<proteinExistence type="predicted"/>
<keyword evidence="4" id="KW-0560">Oxidoreductase</keyword>